<evidence type="ECO:0000259" key="2">
    <source>
        <dbReference type="PROSITE" id="PS50858"/>
    </source>
</evidence>
<feature type="compositionally biased region" description="Polar residues" evidence="1">
    <location>
        <begin position="97"/>
        <end position="114"/>
    </location>
</feature>
<dbReference type="SUPFAM" id="SSF140383">
    <property type="entry name" value="BSD domain-like"/>
    <property type="match status" value="1"/>
</dbReference>
<feature type="region of interest" description="Disordered" evidence="1">
    <location>
        <begin position="328"/>
        <end position="415"/>
    </location>
</feature>
<comment type="caution">
    <text evidence="3">The sequence shown here is derived from an EMBL/GenBank/DDBJ whole genome shotgun (WGS) entry which is preliminary data.</text>
</comment>
<evidence type="ECO:0000313" key="3">
    <source>
        <dbReference type="EMBL" id="CAK9175853.1"/>
    </source>
</evidence>
<dbReference type="EMBL" id="CAUOFW020006724">
    <property type="protein sequence ID" value="CAK9175853.1"/>
    <property type="molecule type" value="Genomic_DNA"/>
</dbReference>
<feature type="domain" description="BSD" evidence="2">
    <location>
        <begin position="252"/>
        <end position="304"/>
    </location>
</feature>
<protein>
    <recommendedName>
        <fullName evidence="2">BSD domain-containing protein</fullName>
    </recommendedName>
</protein>
<sequence>MNFFKSILSDDTNPPKSENPQKSDPNSPSNPSYKHYDENDAIDQDQSCRSHGQPNSNPNSTDDDTNPPKSENPQKSDPNSPSNPSYKHYDENDAIDQDQSCRSHGQPNSNPNSTDGGGWGGWRFGGLIQSYATQSGSVLQTYRRDLREFGSGLKKETSLFREVASRTVKDLPYSIEAAHEVIDGVLKSTAKIISHRKEALLSASDFQNDTPDTSSSCSSRRYSRFDALLRTIQSDVKTYCEEPENLEDYNNWKLGFVLEEKSQEVENLIGDSGALEGIYKRVVPNEINHGTFWSRYFYRVHKLNQQESVRANLVKRAVSINDEEELTWDVDDEDDKEQELKESSKGEELEHNKVLSEDWPQMMKGDSYEVSQSGSSRVDGGKEEHNSNVGRSSFDEAVDEKEPSKQTYEVKNDEAVLNSDDKVVLQGKADHGESCRYCAISIVSSQQSVPDEEELGWDEIEDVGSSDEKRVTGGGSLNRAELRKRLSAAEEDEDLTWDIEDDDEPLKA</sequence>
<feature type="compositionally biased region" description="Basic and acidic residues" evidence="1">
    <location>
        <begin position="338"/>
        <end position="356"/>
    </location>
</feature>
<organism evidence="3 4">
    <name type="scientific">Ilex paraguariensis</name>
    <name type="common">yerba mate</name>
    <dbReference type="NCBI Taxonomy" id="185542"/>
    <lineage>
        <taxon>Eukaryota</taxon>
        <taxon>Viridiplantae</taxon>
        <taxon>Streptophyta</taxon>
        <taxon>Embryophyta</taxon>
        <taxon>Tracheophyta</taxon>
        <taxon>Spermatophyta</taxon>
        <taxon>Magnoliopsida</taxon>
        <taxon>eudicotyledons</taxon>
        <taxon>Gunneridae</taxon>
        <taxon>Pentapetalae</taxon>
        <taxon>asterids</taxon>
        <taxon>campanulids</taxon>
        <taxon>Aquifoliales</taxon>
        <taxon>Aquifoliaceae</taxon>
        <taxon>Ilex</taxon>
    </lineage>
</organism>
<dbReference type="PROSITE" id="PS50858">
    <property type="entry name" value="BSD"/>
    <property type="match status" value="1"/>
</dbReference>
<feature type="compositionally biased region" description="Acidic residues" evidence="1">
    <location>
        <begin position="489"/>
        <end position="508"/>
    </location>
</feature>
<dbReference type="AlphaFoldDB" id="A0ABC8U266"/>
<dbReference type="InterPro" id="IPR051494">
    <property type="entry name" value="BSD_domain-containing"/>
</dbReference>
<feature type="compositionally biased region" description="Acidic residues" evidence="1">
    <location>
        <begin position="450"/>
        <end position="465"/>
    </location>
</feature>
<reference evidence="3 4" key="1">
    <citation type="submission" date="2024-02" db="EMBL/GenBank/DDBJ databases">
        <authorList>
            <person name="Vignale AGUSTIN F."/>
            <person name="Sosa J E."/>
            <person name="Modenutti C."/>
        </authorList>
    </citation>
    <scope>NUCLEOTIDE SEQUENCE [LARGE SCALE GENOMIC DNA]</scope>
</reference>
<feature type="compositionally biased region" description="Basic and acidic residues" evidence="1">
    <location>
        <begin position="400"/>
        <end position="415"/>
    </location>
</feature>
<proteinExistence type="predicted"/>
<name>A0ABC8U266_9AQUA</name>
<dbReference type="Proteomes" id="UP001642360">
    <property type="component" value="Unassembled WGS sequence"/>
</dbReference>
<feature type="region of interest" description="Disordered" evidence="1">
    <location>
        <begin position="445"/>
        <end position="508"/>
    </location>
</feature>
<feature type="compositionally biased region" description="Acidic residues" evidence="1">
    <location>
        <begin position="328"/>
        <end position="337"/>
    </location>
</feature>
<feature type="compositionally biased region" description="Polar residues" evidence="1">
    <location>
        <begin position="9"/>
        <end position="32"/>
    </location>
</feature>
<dbReference type="InterPro" id="IPR005607">
    <property type="entry name" value="BSD_dom"/>
</dbReference>
<feature type="compositionally biased region" description="Polar residues" evidence="1">
    <location>
        <begin position="69"/>
        <end position="85"/>
    </location>
</feature>
<dbReference type="PANTHER" id="PTHR16019">
    <property type="entry name" value="SYNAPSE-ASSOCIATED PROTEIN"/>
    <property type="match status" value="1"/>
</dbReference>
<dbReference type="InterPro" id="IPR035925">
    <property type="entry name" value="BSD_dom_sf"/>
</dbReference>
<dbReference type="PANTHER" id="PTHR16019:SF5">
    <property type="entry name" value="BSD DOMAIN-CONTAINING PROTEIN 1"/>
    <property type="match status" value="1"/>
</dbReference>
<dbReference type="Gene3D" id="1.10.3970.10">
    <property type="entry name" value="BSD domain"/>
    <property type="match status" value="1"/>
</dbReference>
<evidence type="ECO:0000256" key="1">
    <source>
        <dbReference type="SAM" id="MobiDB-lite"/>
    </source>
</evidence>
<gene>
    <name evidence="3" type="ORF">ILEXP_LOCUS45678</name>
</gene>
<evidence type="ECO:0000313" key="4">
    <source>
        <dbReference type="Proteomes" id="UP001642360"/>
    </source>
</evidence>
<feature type="compositionally biased region" description="Polar residues" evidence="1">
    <location>
        <begin position="44"/>
        <end position="53"/>
    </location>
</feature>
<accession>A0ABC8U266</accession>
<dbReference type="SMART" id="SM00751">
    <property type="entry name" value="BSD"/>
    <property type="match status" value="1"/>
</dbReference>
<keyword evidence="4" id="KW-1185">Reference proteome</keyword>
<feature type="region of interest" description="Disordered" evidence="1">
    <location>
        <begin position="1"/>
        <end position="121"/>
    </location>
</feature>
<dbReference type="Pfam" id="PF03909">
    <property type="entry name" value="BSD"/>
    <property type="match status" value="1"/>
</dbReference>